<name>A0A0V1CHR6_TRIBR</name>
<accession>A0A0V1CHR6</accession>
<gene>
    <name evidence="2" type="ORF">T03_14129</name>
</gene>
<dbReference type="AlphaFoldDB" id="A0A0V1CHR6"/>
<keyword evidence="3" id="KW-1185">Reference proteome</keyword>
<protein>
    <submittedName>
        <fullName evidence="2">Uncharacterized protein</fullName>
    </submittedName>
</protein>
<evidence type="ECO:0000313" key="3">
    <source>
        <dbReference type="Proteomes" id="UP000054653"/>
    </source>
</evidence>
<evidence type="ECO:0000256" key="1">
    <source>
        <dbReference type="SAM" id="MobiDB-lite"/>
    </source>
</evidence>
<evidence type="ECO:0000313" key="2">
    <source>
        <dbReference type="EMBL" id="KRY48738.1"/>
    </source>
</evidence>
<dbReference type="EMBL" id="JYDI01000198">
    <property type="protein sequence ID" value="KRY48738.1"/>
    <property type="molecule type" value="Genomic_DNA"/>
</dbReference>
<feature type="region of interest" description="Disordered" evidence="1">
    <location>
        <begin position="57"/>
        <end position="94"/>
    </location>
</feature>
<comment type="caution">
    <text evidence="2">The sequence shown here is derived from an EMBL/GenBank/DDBJ whole genome shotgun (WGS) entry which is preliminary data.</text>
</comment>
<reference evidence="2 3" key="1">
    <citation type="submission" date="2015-01" db="EMBL/GenBank/DDBJ databases">
        <title>Evolution of Trichinella species and genotypes.</title>
        <authorList>
            <person name="Korhonen P.K."/>
            <person name="Edoardo P."/>
            <person name="Giuseppe L.R."/>
            <person name="Gasser R.B."/>
        </authorList>
    </citation>
    <scope>NUCLEOTIDE SEQUENCE [LARGE SCALE GENOMIC DNA]</scope>
    <source>
        <strain evidence="2">ISS120</strain>
    </source>
</reference>
<dbReference type="OrthoDB" id="10298225at2759"/>
<dbReference type="Proteomes" id="UP000054653">
    <property type="component" value="Unassembled WGS sequence"/>
</dbReference>
<sequence length="94" mass="10058">MKSMKNSGHHFADSLVLRTSKLVAFGDNADHNQIVDSRYGSVFKSIPLPEKAELGDIGLAGTTPKPTRPKGHNMLIRGNNCGVGEGVATEQKRG</sequence>
<organism evidence="2 3">
    <name type="scientific">Trichinella britovi</name>
    <name type="common">Parasitic roundworm</name>
    <dbReference type="NCBI Taxonomy" id="45882"/>
    <lineage>
        <taxon>Eukaryota</taxon>
        <taxon>Metazoa</taxon>
        <taxon>Ecdysozoa</taxon>
        <taxon>Nematoda</taxon>
        <taxon>Enoplea</taxon>
        <taxon>Dorylaimia</taxon>
        <taxon>Trichinellida</taxon>
        <taxon>Trichinellidae</taxon>
        <taxon>Trichinella</taxon>
    </lineage>
</organism>
<proteinExistence type="predicted"/>